<evidence type="ECO:0000313" key="2">
    <source>
        <dbReference type="EMBL" id="WNM64012.1"/>
    </source>
</evidence>
<dbReference type="Proteomes" id="UP001302494">
    <property type="component" value="Chromosome"/>
</dbReference>
<keyword evidence="3" id="KW-1185">Reference proteome</keyword>
<organism evidence="2 3">
    <name type="scientific">Candidatus Nitrospira neomarina</name>
    <dbReference type="NCBI Taxonomy" id="3020899"/>
    <lineage>
        <taxon>Bacteria</taxon>
        <taxon>Pseudomonadati</taxon>
        <taxon>Nitrospirota</taxon>
        <taxon>Nitrospiria</taxon>
        <taxon>Nitrospirales</taxon>
        <taxon>Nitrospiraceae</taxon>
        <taxon>Nitrospira</taxon>
    </lineage>
</organism>
<feature type="region of interest" description="Disordered" evidence="1">
    <location>
        <begin position="127"/>
        <end position="187"/>
    </location>
</feature>
<sequence>MAPCSTANTGVWSPALSDVRGPPALQADSVRARQRSGLLKGLEQWSYADTKRMLRELETWLRTKNESAADSLLEAFQELLTLHRLKVPALLYKTCISTNPIGSMLSPSGTPSGISSAHGKRSICLSEQNKSQGDTTPAPRRDILLPSKVSPPIRHNAFIQEVDHGRGTRRTHSTLDRKTASNPSVEY</sequence>
<name>A0AA96GME7_9BACT</name>
<proteinExistence type="predicted"/>
<feature type="region of interest" description="Disordered" evidence="1">
    <location>
        <begin position="102"/>
        <end position="121"/>
    </location>
</feature>
<reference evidence="2 3" key="1">
    <citation type="submission" date="2023-01" db="EMBL/GenBank/DDBJ databases">
        <title>Cultivation and genomic characterization of new, ubiquitous marine nitrite-oxidizing bacteria from the Nitrospirales.</title>
        <authorList>
            <person name="Mueller A.J."/>
            <person name="Daebeler A."/>
            <person name="Herbold C.W."/>
            <person name="Kirkegaard R.H."/>
            <person name="Daims H."/>
        </authorList>
    </citation>
    <scope>NUCLEOTIDE SEQUENCE [LARGE SCALE GENOMIC DNA]</scope>
    <source>
        <strain evidence="2 3">DK</strain>
    </source>
</reference>
<protein>
    <submittedName>
        <fullName evidence="2">Uncharacterized protein</fullName>
    </submittedName>
</protein>
<feature type="compositionally biased region" description="Polar residues" evidence="1">
    <location>
        <begin position="102"/>
        <end position="115"/>
    </location>
</feature>
<dbReference type="AlphaFoldDB" id="A0AA96GME7"/>
<gene>
    <name evidence="2" type="ORF">PQG83_09725</name>
</gene>
<evidence type="ECO:0000313" key="3">
    <source>
        <dbReference type="Proteomes" id="UP001302494"/>
    </source>
</evidence>
<dbReference type="EMBL" id="CP116968">
    <property type="protein sequence ID" value="WNM64012.1"/>
    <property type="molecule type" value="Genomic_DNA"/>
</dbReference>
<evidence type="ECO:0000256" key="1">
    <source>
        <dbReference type="SAM" id="MobiDB-lite"/>
    </source>
</evidence>
<accession>A0AA96GME7</accession>
<dbReference type="KEGG" id="nneo:PQG83_09725"/>